<sequence length="432" mass="48408">MAYPRGARGFRGGGGHGRIAQRQNWGDYSHLLGPPVDNSWHYHSNRHTDFFGYNPLFAEDAASATPPCGGDLFVEQHQAVQSSVPQQDYGQFYQYNKTATRSPLEEKDFKSLPDEIRNIILNASYRGSLNAQDGFKLRAFYDGLMDSLKTSFYLHLLCYLGQEDADLIANKAEQSRGQAEGNDDDGGVDVEFDFTADSSSSQVPIVASISHKRNRFVKAKGGAGGLKTPMRKENPLDYTKDEIPGVTSDAQGGLTFSKATVRWIRSVLYVLHRSGKGDDVAPAFLAQMSEFFGEECVKQVKDYAHMWRLNQAAQKAAKDTTKVTPEEKARLEQVANLKKIMHHLTFEEVVGLTGQEELRGLSQTTITWIREIVLSILRVKMNPDPFVKRIGDMFGMMAMDRAWANKLYAAQIQKLMAQLRLEEQPRLLQSLA</sequence>
<dbReference type="AlphaFoldDB" id="A0A914WJD8"/>
<reference evidence="2" key="1">
    <citation type="submission" date="2022-11" db="UniProtKB">
        <authorList>
            <consortium name="WormBaseParasite"/>
        </authorList>
    </citation>
    <scope>IDENTIFICATION</scope>
</reference>
<dbReference type="Proteomes" id="UP000887566">
    <property type="component" value="Unplaced"/>
</dbReference>
<dbReference type="WBParaSite" id="PSAMB.scaffold4293size15083.g23963.t1">
    <property type="protein sequence ID" value="PSAMB.scaffold4293size15083.g23963.t1"/>
    <property type="gene ID" value="PSAMB.scaffold4293size15083.g23963"/>
</dbReference>
<evidence type="ECO:0000313" key="1">
    <source>
        <dbReference type="Proteomes" id="UP000887566"/>
    </source>
</evidence>
<proteinExistence type="predicted"/>
<evidence type="ECO:0000313" key="2">
    <source>
        <dbReference type="WBParaSite" id="PSAMB.scaffold4293size15083.g23963.t1"/>
    </source>
</evidence>
<accession>A0A914WJD8</accession>
<name>A0A914WJD8_9BILA</name>
<keyword evidence="1" id="KW-1185">Reference proteome</keyword>
<organism evidence="1 2">
    <name type="scientific">Plectus sambesii</name>
    <dbReference type="NCBI Taxonomy" id="2011161"/>
    <lineage>
        <taxon>Eukaryota</taxon>
        <taxon>Metazoa</taxon>
        <taxon>Ecdysozoa</taxon>
        <taxon>Nematoda</taxon>
        <taxon>Chromadorea</taxon>
        <taxon>Plectida</taxon>
        <taxon>Plectina</taxon>
        <taxon>Plectoidea</taxon>
        <taxon>Plectidae</taxon>
        <taxon>Plectus</taxon>
    </lineage>
</organism>
<protein>
    <submittedName>
        <fullName evidence="2">Uncharacterized protein</fullName>
    </submittedName>
</protein>